<gene>
    <name evidence="1" type="ORF">DTER00134_LOCUS1723</name>
    <name evidence="2" type="ORF">DTER00134_LOCUS1724</name>
</gene>
<dbReference type="EMBL" id="HBIP01003757">
    <property type="protein sequence ID" value="CAE0486684.1"/>
    <property type="molecule type" value="Transcribed_RNA"/>
</dbReference>
<protein>
    <submittedName>
        <fullName evidence="1">Uncharacterized protein</fullName>
    </submittedName>
</protein>
<evidence type="ECO:0000313" key="2">
    <source>
        <dbReference type="EMBL" id="CAE0486685.1"/>
    </source>
</evidence>
<name>A0A6S8GY57_DUNTE</name>
<accession>A0A6S8GY57</accession>
<dbReference type="EMBL" id="HBIP01003758">
    <property type="protein sequence ID" value="CAE0486685.1"/>
    <property type="molecule type" value="Transcribed_RNA"/>
</dbReference>
<dbReference type="AlphaFoldDB" id="A0A6S8GY57"/>
<evidence type="ECO:0000313" key="1">
    <source>
        <dbReference type="EMBL" id="CAE0486684.1"/>
    </source>
</evidence>
<reference evidence="1" key="1">
    <citation type="submission" date="2021-01" db="EMBL/GenBank/DDBJ databases">
        <authorList>
            <person name="Corre E."/>
            <person name="Pelletier E."/>
            <person name="Niang G."/>
            <person name="Scheremetjew M."/>
            <person name="Finn R."/>
            <person name="Kale V."/>
            <person name="Holt S."/>
            <person name="Cochrane G."/>
            <person name="Meng A."/>
            <person name="Brown T."/>
            <person name="Cohen L."/>
        </authorList>
    </citation>
    <scope>NUCLEOTIDE SEQUENCE</scope>
    <source>
        <strain evidence="1">CCMP1320</strain>
    </source>
</reference>
<proteinExistence type="predicted"/>
<organism evidence="1">
    <name type="scientific">Dunaliella tertiolecta</name>
    <name type="common">Green alga</name>
    <dbReference type="NCBI Taxonomy" id="3047"/>
    <lineage>
        <taxon>Eukaryota</taxon>
        <taxon>Viridiplantae</taxon>
        <taxon>Chlorophyta</taxon>
        <taxon>core chlorophytes</taxon>
        <taxon>Chlorophyceae</taxon>
        <taxon>CS clade</taxon>
        <taxon>Chlamydomonadales</taxon>
        <taxon>Dunaliellaceae</taxon>
        <taxon>Dunaliella</taxon>
    </lineage>
</organism>
<sequence length="390" mass="43504">MSQQQGGEGEGEQGLPLEQDMFNLRFRNDQLPSGKCVYIQSGDPGDFDGYMIGVAGAELEKRTEDLQFVIVMPERRACADREEPNVNKHDEGFSEEVMHVAGRLIRYLCPHSFIVRGPVNTRNVIPLKFIFSEPEHYGPIVSNLPPGAVYWRSVEDLASLVADEQVSSVVLDMNGSVGYLKQLLQLYPKLGAKVHASGMPVTVMAGILAEAETATMRVPGRDPRSTMNALYHAESSKMLLQMAKENEVPLLFITNNVCNKLLRFENATEIARVMGLQGLMSELARSWYGPHLTGRCVPFDWVSFCSLLLHKRFEGLIRCEPRQLYVGADDPSVMVLLEPGLPITPTVEQNLEGAKFWGEVMSVVDIDRDIMLKLVHFTMDSSDQCKQPVS</sequence>